<dbReference type="GO" id="GO:0005634">
    <property type="term" value="C:nucleus"/>
    <property type="evidence" value="ECO:0007669"/>
    <property type="project" value="UniProtKB-SubCell"/>
</dbReference>
<reference evidence="11" key="1">
    <citation type="submission" date="2025-08" db="UniProtKB">
        <authorList>
            <consortium name="Ensembl"/>
        </authorList>
    </citation>
    <scope>IDENTIFICATION</scope>
</reference>
<feature type="compositionally biased region" description="Basic residues" evidence="10">
    <location>
        <begin position="415"/>
        <end position="430"/>
    </location>
</feature>
<dbReference type="Ensembl" id="ENSAMXT00005024296.1">
    <property type="protein sequence ID" value="ENSAMXP00005021988.1"/>
    <property type="gene ID" value="ENSAMXG00005011359.1"/>
</dbReference>
<accession>A0A8B9JI72</accession>
<feature type="region of interest" description="Disordered" evidence="10">
    <location>
        <begin position="570"/>
        <end position="613"/>
    </location>
</feature>
<dbReference type="FunFam" id="1.10.472.10:FF:000004">
    <property type="entry name" value="Cyclin T2"/>
    <property type="match status" value="1"/>
</dbReference>
<dbReference type="CDD" id="cd20597">
    <property type="entry name" value="CYCLIN_CCNT1_rpt2"/>
    <property type="match status" value="1"/>
</dbReference>
<feature type="compositionally biased region" description="Basic and acidic residues" evidence="10">
    <location>
        <begin position="529"/>
        <end position="542"/>
    </location>
</feature>
<feature type="region of interest" description="Disordered" evidence="10">
    <location>
        <begin position="253"/>
        <end position="293"/>
    </location>
</feature>
<evidence type="ECO:0000256" key="1">
    <source>
        <dbReference type="ARBA" id="ARBA00004123"/>
    </source>
</evidence>
<keyword evidence="4" id="KW-0132">Cell division</keyword>
<dbReference type="InterPro" id="IPR043198">
    <property type="entry name" value="Cyclin/Ssn8"/>
</dbReference>
<sequence length="613" mass="67697">NFESTLNNNDIFFSRWYFTREQIENSPSRRAGLDPDKELSYRQQAANFIQDMGQRLNLYPLHRSFFRALAAARVTCLSSRSQTYVQQSQDLVALESIILQTLAFDITIDHPHSHVVKCTQLVRASKDLAQTSYFMATNSLHLTTFCLQYSPTVVACVCIHLACKWSNWEIPVSTDGKHWWEYVDSKVTLELLDELTHEFLQILEKTPNRLKRIRNWKAGGQTDKKPQVQEGSDKAETMMNMISMASSGSTLAGLMSLTAPPSDSSSSRDEQGATWQPAGKDLQQQSNHELQPTARVSLSLSEYRAKHADELAAQKKKLEHMEASVKREYATAAQALLSQHSSDPNNPSPIVLKIPLDERQGHSSLKMRLHPSSGQSQGHSSRGSGQDIKVRIRVPDRRGGGGSSEEGKSKEKHRERSNHHQHHHHHHHHSSSSGSISSSSSSAHKHSSSGSGSGSSKKAQSSDSMRTSSSSSSSSSSSRKRPHASEPSASSHPSKISKSSRNSYHLPPLNMPLAHSADMLPALGLAHHQESYSHSKGDKADTNGHSVAGGNQSNEYQDTFDMLNSLLSAQGVQPTQPPMFDYHSQYGEYRYGGGTQLPPLPSDPPPQLPPLPK</sequence>
<dbReference type="GO" id="GO:0006357">
    <property type="term" value="P:regulation of transcription by RNA polymerase II"/>
    <property type="evidence" value="ECO:0007669"/>
    <property type="project" value="InterPro"/>
</dbReference>
<evidence type="ECO:0000256" key="8">
    <source>
        <dbReference type="ARBA" id="ARBA00023242"/>
    </source>
</evidence>
<feature type="compositionally biased region" description="Polar residues" evidence="10">
    <location>
        <begin position="282"/>
        <end position="293"/>
    </location>
</feature>
<keyword evidence="8" id="KW-0539">Nucleus</keyword>
<feature type="compositionally biased region" description="Polar residues" evidence="10">
    <location>
        <begin position="543"/>
        <end position="556"/>
    </location>
</feature>
<feature type="compositionally biased region" description="Low complexity" evidence="10">
    <location>
        <begin position="485"/>
        <end position="500"/>
    </location>
</feature>
<evidence type="ECO:0000256" key="2">
    <source>
        <dbReference type="ARBA" id="ARBA00008638"/>
    </source>
</evidence>
<keyword evidence="9" id="KW-0131">Cell cycle</keyword>
<evidence type="ECO:0000256" key="4">
    <source>
        <dbReference type="ARBA" id="ARBA00022618"/>
    </source>
</evidence>
<feature type="compositionally biased region" description="Basic and acidic residues" evidence="10">
    <location>
        <begin position="388"/>
        <end position="414"/>
    </location>
</feature>
<evidence type="ECO:0000256" key="9">
    <source>
        <dbReference type="ARBA" id="ARBA00023306"/>
    </source>
</evidence>
<dbReference type="AlphaFoldDB" id="A0A8B9JI72"/>
<name>A0A8B9JI72_ASTMX</name>
<feature type="region of interest" description="Disordered" evidence="10">
    <location>
        <begin position="529"/>
        <end position="556"/>
    </location>
</feature>
<keyword evidence="3" id="KW-0597">Phosphoprotein</keyword>
<dbReference type="PANTHER" id="PTHR10026">
    <property type="entry name" value="CYCLIN"/>
    <property type="match status" value="1"/>
</dbReference>
<proteinExistence type="inferred from homology"/>
<keyword evidence="6" id="KW-0195">Cyclin</keyword>
<dbReference type="GO" id="GO:0051301">
    <property type="term" value="P:cell division"/>
    <property type="evidence" value="ECO:0007669"/>
    <property type="project" value="UniProtKB-KW"/>
</dbReference>
<evidence type="ECO:0000256" key="10">
    <source>
        <dbReference type="SAM" id="MobiDB-lite"/>
    </source>
</evidence>
<feature type="compositionally biased region" description="Low complexity" evidence="10">
    <location>
        <begin position="431"/>
        <end position="477"/>
    </location>
</feature>
<dbReference type="InterPro" id="IPR047320">
    <property type="entry name" value="CYCLIN_CCNT1_rpt2"/>
</dbReference>
<evidence type="ECO:0000256" key="7">
    <source>
        <dbReference type="ARBA" id="ARBA00023163"/>
    </source>
</evidence>
<dbReference type="InterPro" id="IPR036915">
    <property type="entry name" value="Cyclin-like_sf"/>
</dbReference>
<evidence type="ECO:0000256" key="6">
    <source>
        <dbReference type="ARBA" id="ARBA00023127"/>
    </source>
</evidence>
<comment type="similarity">
    <text evidence="2">Belongs to the cyclin family. Cyclin C subfamily.</text>
</comment>
<evidence type="ECO:0000256" key="5">
    <source>
        <dbReference type="ARBA" id="ARBA00023015"/>
    </source>
</evidence>
<dbReference type="SUPFAM" id="SSF47954">
    <property type="entry name" value="Cyclin-like"/>
    <property type="match status" value="2"/>
</dbReference>
<feature type="compositionally biased region" description="Pro residues" evidence="10">
    <location>
        <begin position="598"/>
        <end position="613"/>
    </location>
</feature>
<evidence type="ECO:0000256" key="3">
    <source>
        <dbReference type="ARBA" id="ARBA00022553"/>
    </source>
</evidence>
<comment type="subcellular location">
    <subcellularLocation>
        <location evidence="1">Nucleus</location>
    </subcellularLocation>
</comment>
<dbReference type="Gene3D" id="1.10.472.10">
    <property type="entry name" value="Cyclin-like"/>
    <property type="match status" value="2"/>
</dbReference>
<dbReference type="Pfam" id="PF21797">
    <property type="entry name" value="CycT2-like_C"/>
    <property type="match status" value="1"/>
</dbReference>
<keyword evidence="7" id="KW-0804">Transcription</keyword>
<organism evidence="11 12">
    <name type="scientific">Astyanax mexicanus</name>
    <name type="common">Blind cave fish</name>
    <name type="synonym">Astyanax fasciatus mexicanus</name>
    <dbReference type="NCBI Taxonomy" id="7994"/>
    <lineage>
        <taxon>Eukaryota</taxon>
        <taxon>Metazoa</taxon>
        <taxon>Chordata</taxon>
        <taxon>Craniata</taxon>
        <taxon>Vertebrata</taxon>
        <taxon>Euteleostomi</taxon>
        <taxon>Actinopterygii</taxon>
        <taxon>Neopterygii</taxon>
        <taxon>Teleostei</taxon>
        <taxon>Ostariophysi</taxon>
        <taxon>Characiformes</taxon>
        <taxon>Characoidei</taxon>
        <taxon>Acestrorhamphidae</taxon>
        <taxon>Acestrorhamphinae</taxon>
        <taxon>Astyanax</taxon>
    </lineage>
</organism>
<evidence type="ECO:0000313" key="11">
    <source>
        <dbReference type="Ensembl" id="ENSAMXP00005021988.1"/>
    </source>
</evidence>
<dbReference type="Proteomes" id="UP000694621">
    <property type="component" value="Unplaced"/>
</dbReference>
<dbReference type="GO" id="GO:0016538">
    <property type="term" value="F:cyclin-dependent protein serine/threonine kinase regulator activity"/>
    <property type="evidence" value="ECO:0007669"/>
    <property type="project" value="InterPro"/>
</dbReference>
<evidence type="ECO:0000313" key="12">
    <source>
        <dbReference type="Proteomes" id="UP000694621"/>
    </source>
</evidence>
<protein>
    <submittedName>
        <fullName evidence="11">Cyclin T1</fullName>
    </submittedName>
</protein>
<feature type="region of interest" description="Disordered" evidence="10">
    <location>
        <begin position="366"/>
        <end position="510"/>
    </location>
</feature>
<keyword evidence="5" id="KW-0805">Transcription regulation</keyword>
<feature type="compositionally biased region" description="Low complexity" evidence="10">
    <location>
        <begin position="372"/>
        <end position="386"/>
    </location>
</feature>